<evidence type="ECO:0000313" key="4">
    <source>
        <dbReference type="Proteomes" id="UP001235712"/>
    </source>
</evidence>
<keyword evidence="2" id="KW-0472">Membrane</keyword>
<proteinExistence type="predicted"/>
<evidence type="ECO:0008006" key="5">
    <source>
        <dbReference type="Google" id="ProtNLM"/>
    </source>
</evidence>
<name>A0ABT9NZ37_9ACTN</name>
<dbReference type="RefSeq" id="WP_307239751.1">
    <property type="nucleotide sequence ID" value="NZ_JAUSQZ010000001.1"/>
</dbReference>
<reference evidence="3 4" key="1">
    <citation type="submission" date="2023-07" db="EMBL/GenBank/DDBJ databases">
        <title>Sequencing the genomes of 1000 actinobacteria strains.</title>
        <authorList>
            <person name="Klenk H.-P."/>
        </authorList>
    </citation>
    <scope>NUCLEOTIDE SEQUENCE [LARGE SCALE GENOMIC DNA]</scope>
    <source>
        <strain evidence="3 4">DSM 44388</strain>
    </source>
</reference>
<sequence>MTARKGILASAVTVVVIAAGLVVWQQTSSGCPEPYNAATTYLNNDEVTFNGKVWRATKTTASETPSTRGQTWAEAGTC</sequence>
<gene>
    <name evidence="3" type="ORF">J2S57_001447</name>
</gene>
<evidence type="ECO:0000313" key="3">
    <source>
        <dbReference type="EMBL" id="MDP9825698.1"/>
    </source>
</evidence>
<protein>
    <recommendedName>
        <fullName evidence="5">Carbohydrate binding protein</fullName>
    </recommendedName>
</protein>
<evidence type="ECO:0000256" key="1">
    <source>
        <dbReference type="SAM" id="MobiDB-lite"/>
    </source>
</evidence>
<dbReference type="PROSITE" id="PS51257">
    <property type="entry name" value="PROKAR_LIPOPROTEIN"/>
    <property type="match status" value="1"/>
</dbReference>
<keyword evidence="4" id="KW-1185">Reference proteome</keyword>
<dbReference type="Gene3D" id="2.10.10.20">
    <property type="entry name" value="Carbohydrate-binding module superfamily 5/12"/>
    <property type="match status" value="1"/>
</dbReference>
<dbReference type="SUPFAM" id="SSF51055">
    <property type="entry name" value="Carbohydrate binding domain"/>
    <property type="match status" value="1"/>
</dbReference>
<evidence type="ECO:0000256" key="2">
    <source>
        <dbReference type="SAM" id="Phobius"/>
    </source>
</evidence>
<dbReference type="EMBL" id="JAUSQZ010000001">
    <property type="protein sequence ID" value="MDP9825698.1"/>
    <property type="molecule type" value="Genomic_DNA"/>
</dbReference>
<feature type="region of interest" description="Disordered" evidence="1">
    <location>
        <begin position="59"/>
        <end position="78"/>
    </location>
</feature>
<feature type="compositionally biased region" description="Polar residues" evidence="1">
    <location>
        <begin position="59"/>
        <end position="70"/>
    </location>
</feature>
<dbReference type="InterPro" id="IPR036573">
    <property type="entry name" value="CBM_sf_5/12"/>
</dbReference>
<organism evidence="3 4">
    <name type="scientific">Kineosporia succinea</name>
    <dbReference type="NCBI Taxonomy" id="84632"/>
    <lineage>
        <taxon>Bacteria</taxon>
        <taxon>Bacillati</taxon>
        <taxon>Actinomycetota</taxon>
        <taxon>Actinomycetes</taxon>
        <taxon>Kineosporiales</taxon>
        <taxon>Kineosporiaceae</taxon>
        <taxon>Kineosporia</taxon>
    </lineage>
</organism>
<keyword evidence="2" id="KW-1133">Transmembrane helix</keyword>
<keyword evidence="2" id="KW-0812">Transmembrane</keyword>
<comment type="caution">
    <text evidence="3">The sequence shown here is derived from an EMBL/GenBank/DDBJ whole genome shotgun (WGS) entry which is preliminary data.</text>
</comment>
<accession>A0ABT9NZ37</accession>
<dbReference type="CDD" id="cd12215">
    <property type="entry name" value="ChiC_BD"/>
    <property type="match status" value="1"/>
</dbReference>
<dbReference type="Proteomes" id="UP001235712">
    <property type="component" value="Unassembled WGS sequence"/>
</dbReference>
<feature type="transmembrane region" description="Helical" evidence="2">
    <location>
        <begin position="7"/>
        <end position="24"/>
    </location>
</feature>